<evidence type="ECO:0000313" key="2">
    <source>
        <dbReference type="Proteomes" id="UP000316199"/>
    </source>
</evidence>
<dbReference type="AlphaFoldDB" id="A0A520RYX5"/>
<evidence type="ECO:0000313" key="1">
    <source>
        <dbReference type="EMBL" id="RZO75426.1"/>
    </source>
</evidence>
<dbReference type="EMBL" id="SHAG01000035">
    <property type="protein sequence ID" value="RZO75426.1"/>
    <property type="molecule type" value="Genomic_DNA"/>
</dbReference>
<accession>A0A520RYX5</accession>
<dbReference type="Proteomes" id="UP000316199">
    <property type="component" value="Unassembled WGS sequence"/>
</dbReference>
<organism evidence="1 2">
    <name type="scientific">OM182 bacterium</name>
    <dbReference type="NCBI Taxonomy" id="2510334"/>
    <lineage>
        <taxon>Bacteria</taxon>
        <taxon>Pseudomonadati</taxon>
        <taxon>Pseudomonadota</taxon>
        <taxon>Gammaproteobacteria</taxon>
        <taxon>OMG group</taxon>
        <taxon>OM182 clade</taxon>
    </lineage>
</organism>
<gene>
    <name evidence="1" type="ORF">EVA68_06990</name>
</gene>
<sequence>MALTLVQIASIWHEFEHGDSFTAIKHAHQDHEHFSSFASIKHEHVEDELLLESQEHPDCSLCSIHVGDSEYIVAIDEKFHHSFNETIGSIASLHARNLSYHQNARAPPIS</sequence>
<name>A0A520RYX5_9GAMM</name>
<comment type="caution">
    <text evidence="1">The sequence shown here is derived from an EMBL/GenBank/DDBJ whole genome shotgun (WGS) entry which is preliminary data.</text>
</comment>
<reference evidence="1 2" key="1">
    <citation type="submission" date="2019-02" db="EMBL/GenBank/DDBJ databases">
        <title>Prokaryotic population dynamics and viral predation in marine succession experiment using metagenomics: the confinement effect.</title>
        <authorList>
            <person name="Haro-Moreno J.M."/>
            <person name="Rodriguez-Valera F."/>
            <person name="Lopez-Perez M."/>
        </authorList>
    </citation>
    <scope>NUCLEOTIDE SEQUENCE [LARGE SCALE GENOMIC DNA]</scope>
    <source>
        <strain evidence="1">MED-G157</strain>
    </source>
</reference>
<proteinExistence type="predicted"/>
<protein>
    <submittedName>
        <fullName evidence="1">Uncharacterized protein</fullName>
    </submittedName>
</protein>